<accession>A0A9P6HC52</accession>
<evidence type="ECO:0000256" key="1">
    <source>
        <dbReference type="SAM" id="MobiDB-lite"/>
    </source>
</evidence>
<dbReference type="SUPFAM" id="SSF50370">
    <property type="entry name" value="Ricin B-like lectins"/>
    <property type="match status" value="1"/>
</dbReference>
<organism evidence="2 3">
    <name type="scientific">Thelephora terrestris</name>
    <dbReference type="NCBI Taxonomy" id="56493"/>
    <lineage>
        <taxon>Eukaryota</taxon>
        <taxon>Fungi</taxon>
        <taxon>Dikarya</taxon>
        <taxon>Basidiomycota</taxon>
        <taxon>Agaricomycotina</taxon>
        <taxon>Agaricomycetes</taxon>
        <taxon>Thelephorales</taxon>
        <taxon>Thelephoraceae</taxon>
        <taxon>Thelephora</taxon>
    </lineage>
</organism>
<dbReference type="EMBL" id="WIUZ02000010">
    <property type="protein sequence ID" value="KAF9783532.1"/>
    <property type="molecule type" value="Genomic_DNA"/>
</dbReference>
<dbReference type="OrthoDB" id="3228793at2759"/>
<proteinExistence type="predicted"/>
<evidence type="ECO:0000313" key="3">
    <source>
        <dbReference type="Proteomes" id="UP000736335"/>
    </source>
</evidence>
<protein>
    <submittedName>
        <fullName evidence="2">Uncharacterized protein</fullName>
    </submittedName>
</protein>
<feature type="region of interest" description="Disordered" evidence="1">
    <location>
        <begin position="178"/>
        <end position="197"/>
    </location>
</feature>
<dbReference type="AlphaFoldDB" id="A0A9P6HC52"/>
<keyword evidence="3" id="KW-1185">Reference proteome</keyword>
<comment type="caution">
    <text evidence="2">The sequence shown here is derived from an EMBL/GenBank/DDBJ whole genome shotgun (WGS) entry which is preliminary data.</text>
</comment>
<name>A0A9P6HC52_9AGAM</name>
<gene>
    <name evidence="2" type="ORF">BJ322DRAFT_1110426</name>
</gene>
<dbReference type="Gene3D" id="2.80.10.50">
    <property type="match status" value="1"/>
</dbReference>
<reference evidence="2" key="1">
    <citation type="journal article" date="2020" name="Nat. Commun.">
        <title>Large-scale genome sequencing of mycorrhizal fungi provides insights into the early evolution of symbiotic traits.</title>
        <authorList>
            <person name="Miyauchi S."/>
            <person name="Kiss E."/>
            <person name="Kuo A."/>
            <person name="Drula E."/>
            <person name="Kohler A."/>
            <person name="Sanchez-Garcia M."/>
            <person name="Morin E."/>
            <person name="Andreopoulos B."/>
            <person name="Barry K.W."/>
            <person name="Bonito G."/>
            <person name="Buee M."/>
            <person name="Carver A."/>
            <person name="Chen C."/>
            <person name="Cichocki N."/>
            <person name="Clum A."/>
            <person name="Culley D."/>
            <person name="Crous P.W."/>
            <person name="Fauchery L."/>
            <person name="Girlanda M."/>
            <person name="Hayes R.D."/>
            <person name="Keri Z."/>
            <person name="LaButti K."/>
            <person name="Lipzen A."/>
            <person name="Lombard V."/>
            <person name="Magnuson J."/>
            <person name="Maillard F."/>
            <person name="Murat C."/>
            <person name="Nolan M."/>
            <person name="Ohm R.A."/>
            <person name="Pangilinan J."/>
            <person name="Pereira M.F."/>
            <person name="Perotto S."/>
            <person name="Peter M."/>
            <person name="Pfister S."/>
            <person name="Riley R."/>
            <person name="Sitrit Y."/>
            <person name="Stielow J.B."/>
            <person name="Szollosi G."/>
            <person name="Zifcakova L."/>
            <person name="Stursova M."/>
            <person name="Spatafora J.W."/>
            <person name="Tedersoo L."/>
            <person name="Vaario L.M."/>
            <person name="Yamada A."/>
            <person name="Yan M."/>
            <person name="Wang P."/>
            <person name="Xu J."/>
            <person name="Bruns T."/>
            <person name="Baldrian P."/>
            <person name="Vilgalys R."/>
            <person name="Dunand C."/>
            <person name="Henrissat B."/>
            <person name="Grigoriev I.V."/>
            <person name="Hibbett D."/>
            <person name="Nagy L.G."/>
            <person name="Martin F.M."/>
        </authorList>
    </citation>
    <scope>NUCLEOTIDE SEQUENCE</scope>
    <source>
        <strain evidence="2">UH-Tt-Lm1</strain>
    </source>
</reference>
<evidence type="ECO:0000313" key="2">
    <source>
        <dbReference type="EMBL" id="KAF9783532.1"/>
    </source>
</evidence>
<dbReference type="InterPro" id="IPR035992">
    <property type="entry name" value="Ricin_B-like_lectins"/>
</dbReference>
<reference evidence="2" key="2">
    <citation type="submission" date="2020-11" db="EMBL/GenBank/DDBJ databases">
        <authorList>
            <consortium name="DOE Joint Genome Institute"/>
            <person name="Kuo A."/>
            <person name="Miyauchi S."/>
            <person name="Kiss E."/>
            <person name="Drula E."/>
            <person name="Kohler A."/>
            <person name="Sanchez-Garcia M."/>
            <person name="Andreopoulos B."/>
            <person name="Barry K.W."/>
            <person name="Bonito G."/>
            <person name="Buee M."/>
            <person name="Carver A."/>
            <person name="Chen C."/>
            <person name="Cichocki N."/>
            <person name="Clum A."/>
            <person name="Culley D."/>
            <person name="Crous P.W."/>
            <person name="Fauchery L."/>
            <person name="Girlanda M."/>
            <person name="Hayes R."/>
            <person name="Keri Z."/>
            <person name="Labutti K."/>
            <person name="Lipzen A."/>
            <person name="Lombard V."/>
            <person name="Magnuson J."/>
            <person name="Maillard F."/>
            <person name="Morin E."/>
            <person name="Murat C."/>
            <person name="Nolan M."/>
            <person name="Ohm R."/>
            <person name="Pangilinan J."/>
            <person name="Pereira M."/>
            <person name="Perotto S."/>
            <person name="Peter M."/>
            <person name="Riley R."/>
            <person name="Sitrit Y."/>
            <person name="Stielow B."/>
            <person name="Szollosi G."/>
            <person name="Zifcakova L."/>
            <person name="Stursova M."/>
            <person name="Spatafora J.W."/>
            <person name="Tedersoo L."/>
            <person name="Vaario L.-M."/>
            <person name="Yamada A."/>
            <person name="Yan M."/>
            <person name="Wang P."/>
            <person name="Xu J."/>
            <person name="Bruns T."/>
            <person name="Baldrian P."/>
            <person name="Vilgalys R."/>
            <person name="Henrissat B."/>
            <person name="Grigoriev I.V."/>
            <person name="Hibbett D."/>
            <person name="Nagy L.G."/>
            <person name="Martin F.M."/>
        </authorList>
    </citation>
    <scope>NUCLEOTIDE SEQUENCE</scope>
    <source>
        <strain evidence="2">UH-Tt-Lm1</strain>
    </source>
</reference>
<sequence>MTLKSTGDSPSIFKDGKLKPGIYKIQNLRSDTYLDIHQYSNEVCCRPAKDLEEGRGLWEIISLGVGYAVKMVEPGKPERFCSPINGTNDATPIFVSDYLVAWRIEIVNEELHRGREYVRFFWGHTHKTWDLPVVSLGENGPKVKLYNNGRNPWQTWRLIPVKVEGTFTPSQVLSGTLGSSSLPPYDGDASGQSSTRAQQAECECNDFGTIVTEVITTRRRYRVEDA</sequence>
<dbReference type="Proteomes" id="UP000736335">
    <property type="component" value="Unassembled WGS sequence"/>
</dbReference>